<keyword evidence="1" id="KW-0175">Coiled coil</keyword>
<dbReference type="InterPro" id="IPR016195">
    <property type="entry name" value="Pol/histidinol_Pase-like"/>
</dbReference>
<gene>
    <name evidence="3" type="ORF">KDL01_26840</name>
</gene>
<evidence type="ECO:0000256" key="1">
    <source>
        <dbReference type="SAM" id="Coils"/>
    </source>
</evidence>
<protein>
    <recommendedName>
        <fullName evidence="5">AAA family ATPase</fullName>
    </recommendedName>
</protein>
<dbReference type="Gene3D" id="3.40.50.300">
    <property type="entry name" value="P-loop containing nucleotide triphosphate hydrolases"/>
    <property type="match status" value="1"/>
</dbReference>
<evidence type="ECO:0008006" key="5">
    <source>
        <dbReference type="Google" id="ProtNLM"/>
    </source>
</evidence>
<feature type="coiled-coil region" evidence="1">
    <location>
        <begin position="603"/>
        <end position="630"/>
    </location>
</feature>
<reference evidence="3" key="1">
    <citation type="submission" date="2021-04" db="EMBL/GenBank/DDBJ databases">
        <title>Genome based classification of Actinospica acidithermotolerans sp. nov., an actinobacterium isolated from an Indonesian hot spring.</title>
        <authorList>
            <person name="Kusuma A.B."/>
            <person name="Putra K.E."/>
            <person name="Nafisah S."/>
            <person name="Loh J."/>
            <person name="Nouioui I."/>
            <person name="Goodfellow M."/>
        </authorList>
    </citation>
    <scope>NUCLEOTIDE SEQUENCE</scope>
    <source>
        <strain evidence="3">CSCA 57</strain>
    </source>
</reference>
<dbReference type="InterPro" id="IPR054787">
    <property type="entry name" value="TrlF_ATPase"/>
</dbReference>
<feature type="region of interest" description="Disordered" evidence="2">
    <location>
        <begin position="165"/>
        <end position="192"/>
    </location>
</feature>
<evidence type="ECO:0000256" key="2">
    <source>
        <dbReference type="SAM" id="MobiDB-lite"/>
    </source>
</evidence>
<name>A0A941IR30_9ACTN</name>
<comment type="caution">
    <text evidence="3">The sequence shown here is derived from an EMBL/GenBank/DDBJ whole genome shotgun (WGS) entry which is preliminary data.</text>
</comment>
<dbReference type="SUPFAM" id="SSF89550">
    <property type="entry name" value="PHP domain-like"/>
    <property type="match status" value="1"/>
</dbReference>
<proteinExistence type="predicted"/>
<feature type="compositionally biased region" description="Basic and acidic residues" evidence="2">
    <location>
        <begin position="177"/>
        <end position="192"/>
    </location>
</feature>
<dbReference type="SUPFAM" id="SSF52540">
    <property type="entry name" value="P-loop containing nucleoside triphosphate hydrolases"/>
    <property type="match status" value="1"/>
</dbReference>
<accession>A0A941IR30</accession>
<evidence type="ECO:0000313" key="3">
    <source>
        <dbReference type="EMBL" id="MBR7836924.1"/>
    </source>
</evidence>
<dbReference type="EMBL" id="JAGSOG010000170">
    <property type="protein sequence ID" value="MBR7836924.1"/>
    <property type="molecule type" value="Genomic_DNA"/>
</dbReference>
<evidence type="ECO:0000313" key="4">
    <source>
        <dbReference type="Proteomes" id="UP000675781"/>
    </source>
</evidence>
<dbReference type="Proteomes" id="UP000675781">
    <property type="component" value="Unassembled WGS sequence"/>
</dbReference>
<keyword evidence="4" id="KW-1185">Reference proteome</keyword>
<sequence>MTFNFRDKPADRADFANVYMEHLAERGIEVIAVADHHTAAWLEVMRAAGDRAGIAVFPGVEVTTGSGSDGVHLVLIGDLDRCERDIDLLLAKVCGFDDNDHPRFDPLTGDPAPSPRSAVDILSDLDDNWFALAPHALGDNGIASGKTLRGTLKWKALHHERLAALDPGGSGCGSKAQKPEKPSADKDSHNAKFRSRRLDDYPCLKRLAFIHTSDGYSLDKIGSRFSWIRMATPSLEALRQASLDFEARILADSDARLAASSNPNLVQHPWIEGLTIQGTIGNSGEPLTLSLEPRLNVIIGGRGAGKSTVVAAIRHLYGKLEDLPEAVAVDARQFSRQVFGEAEIRGQHHLPISRDLQEAVWTHGTGSRTVRGGQALPTAYAVRVFNQKELYERTTSDRNDPQAASRYLLKLVDDALRLEEGSHDHPAGWSAQLKTAENSCRAAVSVVKELQALAEREPELKARKAELERQVDAFGDPASQKERQRNEQVVNHHQALAHRTAELLDAIPALEQSATARLTGVDLAGYATDEHPALVEHYTRLQAIRSTLVSAMSAALAEARTEIETARTAQQAGSWSSEVEHAEDEILSFQARLAQLGIDPTMYLQLRDDLGNTEKALADTRNRLKALGDRQRDEQAAWAALDQLYVWRRSQRSRLINEIQQKSGSLRFVTGEHRNADGWVREVRALLNLRGETFGEEVAAVAAWLWNSSDTELPARLALWRSALTTNAYQDIEAAVHCHAKWWKRLRETDEAVRIRLATLLADDTVTMYFLRSGRDITDESAWQPVTTGSAGQRSAAMLSFVLNYGTEPLILDQPEDDLDTALITNLIVPEIRKSRWDRQVIIVTHNANIPVNGDAEQVIVMDNDGTSIHIRDSADETDATRRIVHAGPIEIDPVREDIQEILEGGKDAFRARERRYNNDLSTYREARREMMARGR</sequence>
<organism evidence="3 4">
    <name type="scientific">Actinospica durhamensis</name>
    <dbReference type="NCBI Taxonomy" id="1508375"/>
    <lineage>
        <taxon>Bacteria</taxon>
        <taxon>Bacillati</taxon>
        <taxon>Actinomycetota</taxon>
        <taxon>Actinomycetes</taxon>
        <taxon>Catenulisporales</taxon>
        <taxon>Actinospicaceae</taxon>
        <taxon>Actinospica</taxon>
    </lineage>
</organism>
<dbReference type="InterPro" id="IPR027417">
    <property type="entry name" value="P-loop_NTPase"/>
</dbReference>
<dbReference type="AlphaFoldDB" id="A0A941IR30"/>
<dbReference type="NCBIfam" id="NF045780">
    <property type="entry name" value="TrlF_fam_ATP"/>
    <property type="match status" value="1"/>
</dbReference>
<dbReference type="Gene3D" id="3.20.20.140">
    <property type="entry name" value="Metal-dependent hydrolases"/>
    <property type="match status" value="1"/>
</dbReference>